<accession>A0ABM8XQD8</accession>
<sequence length="117" mass="12549">MDPNDIDPHAADNAASRSTAQLRASTDQLARDLDDLLSQLPSLTGEAMEAAKKTFLAKAERGSSALHSLKENACHRMENAQECARDYVHREPVRALGMAVGVGVLLGALMCRPHGRG</sequence>
<evidence type="ECO:0000313" key="3">
    <source>
        <dbReference type="EMBL" id="CAG9182514.1"/>
    </source>
</evidence>
<keyword evidence="4" id="KW-1185">Reference proteome</keyword>
<feature type="domain" description="DUF883" evidence="2">
    <location>
        <begin position="84"/>
        <end position="112"/>
    </location>
</feature>
<dbReference type="PANTHER" id="PTHR35893">
    <property type="entry name" value="INNER MEMBRANE PROTEIN-RELATED"/>
    <property type="match status" value="1"/>
</dbReference>
<feature type="compositionally biased region" description="Polar residues" evidence="1">
    <location>
        <begin position="15"/>
        <end position="25"/>
    </location>
</feature>
<dbReference type="EMBL" id="CAJZAG010000011">
    <property type="protein sequence ID" value="CAG9182514.1"/>
    <property type="molecule type" value="Genomic_DNA"/>
</dbReference>
<dbReference type="InterPro" id="IPR010279">
    <property type="entry name" value="YqjD/ElaB"/>
</dbReference>
<evidence type="ECO:0000259" key="2">
    <source>
        <dbReference type="Pfam" id="PF19029"/>
    </source>
</evidence>
<dbReference type="RefSeq" id="WP_223993478.1">
    <property type="nucleotide sequence ID" value="NZ_CAJZAG010000011.1"/>
</dbReference>
<proteinExistence type="predicted"/>
<reference evidence="3 4" key="1">
    <citation type="submission" date="2021-08" db="EMBL/GenBank/DDBJ databases">
        <authorList>
            <person name="Peeters C."/>
        </authorList>
    </citation>
    <scope>NUCLEOTIDE SEQUENCE [LARGE SCALE GENOMIC DNA]</scope>
    <source>
        <strain evidence="3 4">LMG 32289</strain>
    </source>
</reference>
<evidence type="ECO:0000256" key="1">
    <source>
        <dbReference type="SAM" id="MobiDB-lite"/>
    </source>
</evidence>
<evidence type="ECO:0000313" key="4">
    <source>
        <dbReference type="Proteomes" id="UP000706525"/>
    </source>
</evidence>
<feature type="compositionally biased region" description="Basic and acidic residues" evidence="1">
    <location>
        <begin position="1"/>
        <end position="10"/>
    </location>
</feature>
<dbReference type="Pfam" id="PF19029">
    <property type="entry name" value="DUF883_C"/>
    <property type="match status" value="1"/>
</dbReference>
<organism evidence="3 4">
    <name type="scientific">Cupriavidus pampae</name>
    <dbReference type="NCBI Taxonomy" id="659251"/>
    <lineage>
        <taxon>Bacteria</taxon>
        <taxon>Pseudomonadati</taxon>
        <taxon>Pseudomonadota</taxon>
        <taxon>Betaproteobacteria</taxon>
        <taxon>Burkholderiales</taxon>
        <taxon>Burkholderiaceae</taxon>
        <taxon>Cupriavidus</taxon>
    </lineage>
</organism>
<feature type="region of interest" description="Disordered" evidence="1">
    <location>
        <begin position="1"/>
        <end position="25"/>
    </location>
</feature>
<dbReference type="PANTHER" id="PTHR35893:SF3">
    <property type="entry name" value="INNER MEMBRANE PROTEIN"/>
    <property type="match status" value="1"/>
</dbReference>
<dbReference type="Proteomes" id="UP000706525">
    <property type="component" value="Unassembled WGS sequence"/>
</dbReference>
<dbReference type="InterPro" id="IPR043605">
    <property type="entry name" value="DUF883_C"/>
</dbReference>
<comment type="caution">
    <text evidence="3">The sequence shown here is derived from an EMBL/GenBank/DDBJ whole genome shotgun (WGS) entry which is preliminary data.</text>
</comment>
<gene>
    <name evidence="3" type="ORF">LMG32289_05108</name>
</gene>
<protein>
    <recommendedName>
        <fullName evidence="2">DUF883 domain-containing protein</fullName>
    </recommendedName>
</protein>
<name>A0ABM8XQD8_9BURK</name>